<keyword evidence="3" id="KW-1185">Reference proteome</keyword>
<dbReference type="Proteomes" id="UP000310158">
    <property type="component" value="Unassembled WGS sequence"/>
</dbReference>
<evidence type="ECO:0000313" key="3">
    <source>
        <dbReference type="Proteomes" id="UP000310158"/>
    </source>
</evidence>
<comment type="caution">
    <text evidence="2">The sequence shown here is derived from an EMBL/GenBank/DDBJ whole genome shotgun (WGS) entry which is preliminary data.</text>
</comment>
<gene>
    <name evidence="2" type="ORF">EW146_g9282</name>
</gene>
<protein>
    <submittedName>
        <fullName evidence="2">Uncharacterized protein</fullName>
    </submittedName>
</protein>
<accession>A0A4S4L804</accession>
<organism evidence="2 3">
    <name type="scientific">Bondarzewia mesenterica</name>
    <dbReference type="NCBI Taxonomy" id="1095465"/>
    <lineage>
        <taxon>Eukaryota</taxon>
        <taxon>Fungi</taxon>
        <taxon>Dikarya</taxon>
        <taxon>Basidiomycota</taxon>
        <taxon>Agaricomycotina</taxon>
        <taxon>Agaricomycetes</taxon>
        <taxon>Russulales</taxon>
        <taxon>Bondarzewiaceae</taxon>
        <taxon>Bondarzewia</taxon>
    </lineage>
</organism>
<dbReference type="EMBL" id="SGPL01000769">
    <property type="protein sequence ID" value="THH07545.1"/>
    <property type="molecule type" value="Genomic_DNA"/>
</dbReference>
<evidence type="ECO:0000313" key="2">
    <source>
        <dbReference type="EMBL" id="THH07545.1"/>
    </source>
</evidence>
<name>A0A4S4L804_9AGAM</name>
<dbReference type="AlphaFoldDB" id="A0A4S4L804"/>
<reference evidence="2 3" key="1">
    <citation type="submission" date="2019-02" db="EMBL/GenBank/DDBJ databases">
        <title>Genome sequencing of the rare red list fungi Bondarzewia mesenterica.</title>
        <authorList>
            <person name="Buettner E."/>
            <person name="Kellner H."/>
        </authorList>
    </citation>
    <scope>NUCLEOTIDE SEQUENCE [LARGE SCALE GENOMIC DNA]</scope>
    <source>
        <strain evidence="2 3">DSM 108281</strain>
    </source>
</reference>
<sequence>MMLNQMYRGSCVSTQRMPRKSGAFSITEYTVSLRITAKHVNNSARMRGGKVNAPSRAPLPSDRQMFSLNVPVPCSLHWFWSLNMNSFPCTCCTVSSSSSPVKTVRRQSLSKNLGKKRRRSTHPPVRSTQPSALPTHCPPLHLHPPSPFQPPYSLSFPALNFSPKRLLLFTSVPIHTALPAPTPTTPPKILPLPGFPALALFAAGTANACAPPAAYAENPALREGLLLRPSAPTGDFGLMLENGDTVPANASKPVRFAGVELDVRGFFSFVSLLLA</sequence>
<feature type="region of interest" description="Disordered" evidence="1">
    <location>
        <begin position="103"/>
        <end position="140"/>
    </location>
</feature>
<evidence type="ECO:0000256" key="1">
    <source>
        <dbReference type="SAM" id="MobiDB-lite"/>
    </source>
</evidence>
<proteinExistence type="predicted"/>